<dbReference type="PANTHER" id="PTHR30146">
    <property type="entry name" value="LACI-RELATED TRANSCRIPTIONAL REPRESSOR"/>
    <property type="match status" value="1"/>
</dbReference>
<dbReference type="InterPro" id="IPR028082">
    <property type="entry name" value="Peripla_BP_I"/>
</dbReference>
<dbReference type="SUPFAM" id="SSF47413">
    <property type="entry name" value="lambda repressor-like DNA-binding domains"/>
    <property type="match status" value="1"/>
</dbReference>
<dbReference type="CDD" id="cd06267">
    <property type="entry name" value="PBP1_LacI_sugar_binding-like"/>
    <property type="match status" value="1"/>
</dbReference>
<comment type="caution">
    <text evidence="5">The sequence shown here is derived from an EMBL/GenBank/DDBJ whole genome shotgun (WGS) entry which is preliminary data.</text>
</comment>
<dbReference type="Pfam" id="PF00356">
    <property type="entry name" value="LacI"/>
    <property type="match status" value="1"/>
</dbReference>
<dbReference type="InterPro" id="IPR000843">
    <property type="entry name" value="HTH_LacI"/>
</dbReference>
<evidence type="ECO:0000256" key="3">
    <source>
        <dbReference type="ARBA" id="ARBA00023163"/>
    </source>
</evidence>
<dbReference type="InterPro" id="IPR010982">
    <property type="entry name" value="Lambda_DNA-bd_dom_sf"/>
</dbReference>
<evidence type="ECO:0000256" key="2">
    <source>
        <dbReference type="ARBA" id="ARBA00023125"/>
    </source>
</evidence>
<evidence type="ECO:0000313" key="6">
    <source>
        <dbReference type="Proteomes" id="UP000460435"/>
    </source>
</evidence>
<dbReference type="GO" id="GO:0000976">
    <property type="term" value="F:transcription cis-regulatory region binding"/>
    <property type="evidence" value="ECO:0007669"/>
    <property type="project" value="TreeGrafter"/>
</dbReference>
<reference evidence="5 6" key="1">
    <citation type="submission" date="2019-11" db="EMBL/GenBank/DDBJ databases">
        <authorList>
            <person name="Li X.-J."/>
            <person name="Feng X.-M."/>
        </authorList>
    </citation>
    <scope>NUCLEOTIDE SEQUENCE [LARGE SCALE GENOMIC DNA]</scope>
    <source>
        <strain evidence="5 6">XMNu-373</strain>
    </source>
</reference>
<dbReference type="Pfam" id="PF13377">
    <property type="entry name" value="Peripla_BP_3"/>
    <property type="match status" value="1"/>
</dbReference>
<dbReference type="CDD" id="cd01392">
    <property type="entry name" value="HTH_LacI"/>
    <property type="match status" value="1"/>
</dbReference>
<sequence length="341" mass="36309">MCGVTNPVSRPTLVDVARAAGVSRATASRVMAGNESVRADLAQRVAAAAERLNYRTNTAARALRRGASGSIALIAPSSHLDGFLGPFVGAPLQGASAVLFDRALQPVLLLDDGRNSAPLIRHLSSGHVDAAVVILHSESEPLYRELDEASIPVIYVGHPTVELDPGRSFVDCDHYGGARMAVRALLEAGRRHIAMIGGPPSYFPAAERVRGFQNELDEWGVSPGPAAHGDFEMPSGSRAAAQLMRRMPDIDGLFVANDLMAVGALRVIEASGRRVPDDVSIVSYDDTVVAETADPPLTSVRQPFRDMGARAAEMALDSLVNPQDYPRHVLLPTTLTVRESV</sequence>
<evidence type="ECO:0000313" key="5">
    <source>
        <dbReference type="EMBL" id="NDL60951.1"/>
    </source>
</evidence>
<dbReference type="SUPFAM" id="SSF53822">
    <property type="entry name" value="Periplasmic binding protein-like I"/>
    <property type="match status" value="1"/>
</dbReference>
<dbReference type="GO" id="GO:0003700">
    <property type="term" value="F:DNA-binding transcription factor activity"/>
    <property type="evidence" value="ECO:0007669"/>
    <property type="project" value="TreeGrafter"/>
</dbReference>
<evidence type="ECO:0000256" key="1">
    <source>
        <dbReference type="ARBA" id="ARBA00023015"/>
    </source>
</evidence>
<keyword evidence="3" id="KW-0804">Transcription</keyword>
<organism evidence="5 6">
    <name type="scientific">Phytoactinopolyspora mesophila</name>
    <dbReference type="NCBI Taxonomy" id="2650750"/>
    <lineage>
        <taxon>Bacteria</taxon>
        <taxon>Bacillati</taxon>
        <taxon>Actinomycetota</taxon>
        <taxon>Actinomycetes</taxon>
        <taxon>Jiangellales</taxon>
        <taxon>Jiangellaceae</taxon>
        <taxon>Phytoactinopolyspora</taxon>
    </lineage>
</organism>
<dbReference type="SMART" id="SM00354">
    <property type="entry name" value="HTH_LACI"/>
    <property type="match status" value="1"/>
</dbReference>
<dbReference type="PANTHER" id="PTHR30146:SF109">
    <property type="entry name" value="HTH-TYPE TRANSCRIPTIONAL REGULATOR GALS"/>
    <property type="match status" value="1"/>
</dbReference>
<name>A0A7K3MCA7_9ACTN</name>
<dbReference type="EMBL" id="WLZY01000016">
    <property type="protein sequence ID" value="NDL60951.1"/>
    <property type="molecule type" value="Genomic_DNA"/>
</dbReference>
<dbReference type="Gene3D" id="3.40.50.2300">
    <property type="match status" value="2"/>
</dbReference>
<dbReference type="InterPro" id="IPR046335">
    <property type="entry name" value="LacI/GalR-like_sensor"/>
</dbReference>
<keyword evidence="1" id="KW-0805">Transcription regulation</keyword>
<dbReference type="AlphaFoldDB" id="A0A7K3MCA7"/>
<proteinExistence type="predicted"/>
<dbReference type="PROSITE" id="PS50932">
    <property type="entry name" value="HTH_LACI_2"/>
    <property type="match status" value="1"/>
</dbReference>
<protein>
    <submittedName>
        <fullName evidence="5">LacI family DNA-binding transcriptional regulator</fullName>
    </submittedName>
</protein>
<gene>
    <name evidence="5" type="ORF">F7O44_28135</name>
</gene>
<dbReference type="Proteomes" id="UP000460435">
    <property type="component" value="Unassembled WGS sequence"/>
</dbReference>
<dbReference type="PROSITE" id="PS00356">
    <property type="entry name" value="HTH_LACI_1"/>
    <property type="match status" value="1"/>
</dbReference>
<feature type="domain" description="HTH lacI-type" evidence="4">
    <location>
        <begin position="11"/>
        <end position="65"/>
    </location>
</feature>
<keyword evidence="2 5" id="KW-0238">DNA-binding</keyword>
<dbReference type="Gene3D" id="1.10.260.40">
    <property type="entry name" value="lambda repressor-like DNA-binding domains"/>
    <property type="match status" value="1"/>
</dbReference>
<evidence type="ECO:0000259" key="4">
    <source>
        <dbReference type="PROSITE" id="PS50932"/>
    </source>
</evidence>
<accession>A0A7K3MCA7</accession>
<keyword evidence="6" id="KW-1185">Reference proteome</keyword>